<evidence type="ECO:0000313" key="3">
    <source>
        <dbReference type="EMBL" id="AGH59037.1"/>
    </source>
</evidence>
<keyword evidence="2" id="KW-0732">Signal</keyword>
<evidence type="ECO:0000256" key="2">
    <source>
        <dbReference type="SAM" id="SignalP"/>
    </source>
</evidence>
<reference evidence="3" key="1">
    <citation type="submission" date="2013-02" db="EMBL/GenBank/DDBJ databases">
        <authorList>
            <person name="Cross G.A.M."/>
            <person name="Kim H.-S."/>
            <person name="Wickstead B."/>
        </authorList>
    </citation>
    <scope>NUCLEOTIDE SEQUENCE</scope>
    <source>
        <strain evidence="3">Lister 427</strain>
    </source>
</reference>
<dbReference type="AlphaFoldDB" id="M4SWB7"/>
<evidence type="ECO:0000256" key="1">
    <source>
        <dbReference type="SAM" id="MobiDB-lite"/>
    </source>
</evidence>
<accession>M4SWB7</accession>
<dbReference type="VEuPathDB" id="TriTrypDB:Tb1125.Tb11.v5.0913"/>
<dbReference type="VEuPathDB" id="TriTrypDB:Tb10.v4.0122"/>
<feature type="chain" id="PRO_5004057447" evidence="2">
    <location>
        <begin position="39"/>
        <end position="505"/>
    </location>
</feature>
<feature type="non-terminal residue" evidence="3">
    <location>
        <position position="1"/>
    </location>
</feature>
<dbReference type="EMBL" id="KC611606">
    <property type="protein sequence ID" value="AGH59037.1"/>
    <property type="molecule type" value="Genomic_DNA"/>
</dbReference>
<name>M4SWB7_9TRYP</name>
<protein>
    <submittedName>
        <fullName evidence="3">Variant surface glycoprotein 1033</fullName>
    </submittedName>
</protein>
<feature type="signal peptide" evidence="2">
    <location>
        <begin position="1"/>
        <end position="38"/>
    </location>
</feature>
<reference evidence="3" key="2">
    <citation type="journal article" date="2014" name="Mol. Biochem. Parasitol.">
        <title>Capturing the variant surface glycoprotein repertoire (the VSGnome) of Trypanosoma brucei Lister 427.</title>
        <authorList>
            <person name="Cross G.A."/>
            <person name="Kim H.S."/>
            <person name="Wickstead B."/>
        </authorList>
    </citation>
    <scope>NUCLEOTIDE SEQUENCE</scope>
    <source>
        <strain evidence="3">Lister 427</strain>
    </source>
</reference>
<organism evidence="3">
    <name type="scientific">Trypanosoma brucei</name>
    <dbReference type="NCBI Taxonomy" id="5691"/>
    <lineage>
        <taxon>Eukaryota</taxon>
        <taxon>Discoba</taxon>
        <taxon>Euglenozoa</taxon>
        <taxon>Kinetoplastea</taxon>
        <taxon>Metakinetoplastina</taxon>
        <taxon>Trypanosomatida</taxon>
        <taxon>Trypanosomatidae</taxon>
        <taxon>Trypanosoma</taxon>
    </lineage>
</organism>
<proteinExistence type="predicted"/>
<dbReference type="VEuPathDB" id="TriTrypDB:Tb427_000522500"/>
<feature type="region of interest" description="Disordered" evidence="1">
    <location>
        <begin position="439"/>
        <end position="458"/>
    </location>
</feature>
<sequence>NCPQMSNDPTALKGRSSQHITELTAFWVFVLSLLTAQANPDETAANAAIKDLSTLDIYDAAIEAELKQWLADAGGAPEEITRQLESVTLAAEKQKETSKGIGYQALCMILSSRLKEAAAYVAAATQKIPAALAAIAARRTEQNTLLGALESAKETTFTHTADSAAAQKLTTSSGQNTRRCKATMQPALTFKKQCTPAAADATAARGVGAALKSLKKLKTLKNDQAKQPKVSVTFEAAGDLSSGSNWVTGPTSTHCEKHGGNGSVITSAGNAMAATEATTTVDFQADELTLDTAATANIKTDLQTTDGERAWLTNNEDLANALRTAQQVQTAAQKAFSKESLKTLAETPEARALYDFLTTGLTTRPSEPAHVKKVAKLIFGKEEGDVTTEFLKELSTDTLSIQTTGEPLKKSTQTIAAGSNLQVAIAYYYVKNLKKATDNAAGTKPEGNEKAGALKKKEKRKTGVIKQQQLVAQALKKANVTKTNALETRKKVSAKSKREQLLFLM</sequence>